<comment type="caution">
    <text evidence="1">The sequence shown here is derived from an EMBL/GenBank/DDBJ whole genome shotgun (WGS) entry which is preliminary data.</text>
</comment>
<keyword evidence="2" id="KW-1185">Reference proteome</keyword>
<name>A0ABU3LWU4_9ACTN</name>
<gene>
    <name evidence="1" type="ORF">RQC66_23655</name>
</gene>
<sequence>MDLDDLRTSYNSLRAELDGTRFEVTWQAPTANHLKQSAWLSLEGPDRLGVLIVWDSGEAQLQLAGVASGEVTDEVLELADADQLAWAVTRLKAWVMGRDAGEEREA</sequence>
<reference evidence="2" key="1">
    <citation type="submission" date="2023-07" db="EMBL/GenBank/DDBJ databases">
        <title>Draft genome sequence of the endophytic actinobacterium Streptomyces justiciae WPN32, a potential antibiotic producer.</title>
        <authorList>
            <person name="Yasawong M."/>
            <person name="Pana W."/>
            <person name="Ganta P."/>
            <person name="Santapan N."/>
            <person name="Songngamsuk T."/>
            <person name="Phatcharaharikarn M."/>
            <person name="Kerdtoob S."/>
            <person name="Nantapong N."/>
        </authorList>
    </citation>
    <scope>NUCLEOTIDE SEQUENCE [LARGE SCALE GENOMIC DNA]</scope>
    <source>
        <strain evidence="2">WPN32</strain>
    </source>
</reference>
<evidence type="ECO:0000313" key="2">
    <source>
        <dbReference type="Proteomes" id="UP001257948"/>
    </source>
</evidence>
<protein>
    <submittedName>
        <fullName evidence="1">Uncharacterized protein</fullName>
    </submittedName>
</protein>
<evidence type="ECO:0000313" key="1">
    <source>
        <dbReference type="EMBL" id="MDT7843720.1"/>
    </source>
</evidence>
<dbReference type="Proteomes" id="UP001257948">
    <property type="component" value="Unassembled WGS sequence"/>
</dbReference>
<accession>A0ABU3LWU4</accession>
<dbReference type="RefSeq" id="WP_314203202.1">
    <property type="nucleotide sequence ID" value="NZ_JAVTLL010000016.1"/>
</dbReference>
<proteinExistence type="predicted"/>
<organism evidence="1 2">
    <name type="scientific">Streptomyces justiciae</name>
    <dbReference type="NCBI Taxonomy" id="2780140"/>
    <lineage>
        <taxon>Bacteria</taxon>
        <taxon>Bacillati</taxon>
        <taxon>Actinomycetota</taxon>
        <taxon>Actinomycetes</taxon>
        <taxon>Kitasatosporales</taxon>
        <taxon>Streptomycetaceae</taxon>
        <taxon>Streptomyces</taxon>
    </lineage>
</organism>
<dbReference type="EMBL" id="JAVTLL010000016">
    <property type="protein sequence ID" value="MDT7843720.1"/>
    <property type="molecule type" value="Genomic_DNA"/>
</dbReference>